<comment type="caution">
    <text evidence="7">The sequence shown here is derived from an EMBL/GenBank/DDBJ whole genome shotgun (WGS) entry which is preliminary data.</text>
</comment>
<accession>A0A0G0RX96</accession>
<gene>
    <name evidence="7" type="ORF">UT93_C0035G0009</name>
</gene>
<evidence type="ECO:0000256" key="3">
    <source>
        <dbReference type="ARBA" id="ARBA00022741"/>
    </source>
</evidence>
<organism evidence="7 8">
    <name type="scientific">Candidatus Woesebacteria bacterium GW2011_GWF1_40_24</name>
    <dbReference type="NCBI Taxonomy" id="1618601"/>
    <lineage>
        <taxon>Bacteria</taxon>
        <taxon>Candidatus Woeseibacteriota</taxon>
    </lineage>
</organism>
<dbReference type="Pfam" id="PF00406">
    <property type="entry name" value="ADK"/>
    <property type="match status" value="1"/>
</dbReference>
<proteinExistence type="inferred from homology"/>
<keyword evidence="6" id="KW-0067">ATP-binding</keyword>
<evidence type="ECO:0000256" key="2">
    <source>
        <dbReference type="ARBA" id="ARBA00022727"/>
    </source>
</evidence>
<dbReference type="SUPFAM" id="SSF52540">
    <property type="entry name" value="P-loop containing nucleoside triphosphate hydrolases"/>
    <property type="match status" value="1"/>
</dbReference>
<evidence type="ECO:0000256" key="4">
    <source>
        <dbReference type="ARBA" id="ARBA00022777"/>
    </source>
</evidence>
<comment type="subunit">
    <text evidence="6">Monomer.</text>
</comment>
<evidence type="ECO:0000256" key="6">
    <source>
        <dbReference type="RuleBase" id="RU003331"/>
    </source>
</evidence>
<dbReference type="InterPro" id="IPR000850">
    <property type="entry name" value="Adenylat/UMP-CMP_kin"/>
</dbReference>
<comment type="similarity">
    <text evidence="5">Belongs to the adenylate kinase family.</text>
</comment>
<dbReference type="EMBL" id="LBYR01000035">
    <property type="protein sequence ID" value="KKR54571.1"/>
    <property type="molecule type" value="Genomic_DNA"/>
</dbReference>
<evidence type="ECO:0000313" key="8">
    <source>
        <dbReference type="Proteomes" id="UP000034627"/>
    </source>
</evidence>
<dbReference type="Gene3D" id="3.40.50.300">
    <property type="entry name" value="P-loop containing nucleotide triphosphate hydrolases"/>
    <property type="match status" value="1"/>
</dbReference>
<dbReference type="CDD" id="cd01428">
    <property type="entry name" value="ADK"/>
    <property type="match status" value="1"/>
</dbReference>
<keyword evidence="4 5" id="KW-0418">Kinase</keyword>
<comment type="subcellular location">
    <subcellularLocation>
        <location evidence="6">Cytoplasm</location>
    </subcellularLocation>
</comment>
<dbReference type="GO" id="GO:0005524">
    <property type="term" value="F:ATP binding"/>
    <property type="evidence" value="ECO:0007669"/>
    <property type="project" value="UniProtKB-KW"/>
</dbReference>
<sequence length="208" mass="23581">MERAPLKFIFFIGKGGSGKDTQANLLLDRFQDSVKISTGDVYRGAKDSIGEYAKYHSVLESCITNVNSGGYIPDEPIVNIVKEILEKTKSGINTFLFTGFPRTVKQLNLVDEMFSDMSQDFEIFQNYIYYPVSDEATRKRSEMRNEIARASGLSLREDDRPESVEKKLKAFYELTNPLVEKLAAEGRLITIEAERTVLEIEAETSIRL</sequence>
<dbReference type="PANTHER" id="PTHR23359">
    <property type="entry name" value="NUCLEOTIDE KINASE"/>
    <property type="match status" value="1"/>
</dbReference>
<dbReference type="InterPro" id="IPR027417">
    <property type="entry name" value="P-loop_NTPase"/>
</dbReference>
<keyword evidence="1 5" id="KW-0808">Transferase</keyword>
<reference evidence="7 8" key="1">
    <citation type="journal article" date="2015" name="Nature">
        <title>rRNA introns, odd ribosomes, and small enigmatic genomes across a large radiation of phyla.</title>
        <authorList>
            <person name="Brown C.T."/>
            <person name="Hug L.A."/>
            <person name="Thomas B.C."/>
            <person name="Sharon I."/>
            <person name="Castelle C.J."/>
            <person name="Singh A."/>
            <person name="Wilkins M.J."/>
            <person name="Williams K.H."/>
            <person name="Banfield J.F."/>
        </authorList>
    </citation>
    <scope>NUCLEOTIDE SEQUENCE [LARGE SCALE GENOMIC DNA]</scope>
</reference>
<keyword evidence="2" id="KW-0545">Nucleotide biosynthesis</keyword>
<dbReference type="GO" id="GO:0005737">
    <property type="term" value="C:cytoplasm"/>
    <property type="evidence" value="ECO:0007669"/>
    <property type="project" value="UniProtKB-SubCell"/>
</dbReference>
<keyword evidence="3 6" id="KW-0547">Nucleotide-binding</keyword>
<name>A0A0G0RX96_9BACT</name>
<evidence type="ECO:0000256" key="5">
    <source>
        <dbReference type="RuleBase" id="RU003330"/>
    </source>
</evidence>
<evidence type="ECO:0000256" key="1">
    <source>
        <dbReference type="ARBA" id="ARBA00022679"/>
    </source>
</evidence>
<protein>
    <recommendedName>
        <fullName evidence="6">Adenylate kinase</fullName>
        <ecNumber evidence="6">2.7.4.3</ecNumber>
    </recommendedName>
</protein>
<dbReference type="Proteomes" id="UP000034627">
    <property type="component" value="Unassembled WGS sequence"/>
</dbReference>
<comment type="catalytic activity">
    <reaction evidence="6">
        <text>AMP + ATP = 2 ADP</text>
        <dbReference type="Rhea" id="RHEA:12973"/>
        <dbReference type="ChEBI" id="CHEBI:30616"/>
        <dbReference type="ChEBI" id="CHEBI:456215"/>
        <dbReference type="ChEBI" id="CHEBI:456216"/>
        <dbReference type="EC" id="2.7.4.3"/>
    </reaction>
</comment>
<dbReference type="PRINTS" id="PR00094">
    <property type="entry name" value="ADENYLTKNASE"/>
</dbReference>
<dbReference type="GO" id="GO:0004017">
    <property type="term" value="F:AMP kinase activity"/>
    <property type="evidence" value="ECO:0007669"/>
    <property type="project" value="UniProtKB-EC"/>
</dbReference>
<dbReference type="AlphaFoldDB" id="A0A0G0RX96"/>
<dbReference type="EC" id="2.7.4.3" evidence="6"/>
<evidence type="ECO:0000313" key="7">
    <source>
        <dbReference type="EMBL" id="KKR54571.1"/>
    </source>
</evidence>